<keyword evidence="3" id="KW-1185">Reference proteome</keyword>
<sequence length="157" mass="15518">MARTFILAVVLLSVVSSSAAVGPPAPAGATVPAATACPNSPANTPTNSCFNNGGTTHVCCINPDSCGDKDANGGATCTNGNYYIFPPPPPITFTLINGGAACPSCNGVPSNACFNAGGSQKVCCINPSSCSSTTPTCSNNAYVTFTGTAANPVPYNC</sequence>
<feature type="chain" id="PRO_5012643544" evidence="1">
    <location>
        <begin position="21"/>
        <end position="157"/>
    </location>
</feature>
<reference evidence="2 3" key="1">
    <citation type="journal article" date="2014" name="Nat. Commun.">
        <title>Klebsormidium flaccidum genome reveals primary factors for plant terrestrial adaptation.</title>
        <authorList>
            <person name="Hori K."/>
            <person name="Maruyama F."/>
            <person name="Fujisawa T."/>
            <person name="Togashi T."/>
            <person name="Yamamoto N."/>
            <person name="Seo M."/>
            <person name="Sato S."/>
            <person name="Yamada T."/>
            <person name="Mori H."/>
            <person name="Tajima N."/>
            <person name="Moriyama T."/>
            <person name="Ikeuchi M."/>
            <person name="Watanabe M."/>
            <person name="Wada H."/>
            <person name="Kobayashi K."/>
            <person name="Saito M."/>
            <person name="Masuda T."/>
            <person name="Sasaki-Sekimoto Y."/>
            <person name="Mashiguchi K."/>
            <person name="Awai K."/>
            <person name="Shimojima M."/>
            <person name="Masuda S."/>
            <person name="Iwai M."/>
            <person name="Nobusawa T."/>
            <person name="Narise T."/>
            <person name="Kondo S."/>
            <person name="Saito H."/>
            <person name="Sato R."/>
            <person name="Murakawa M."/>
            <person name="Ihara Y."/>
            <person name="Oshima-Yamada Y."/>
            <person name="Ohtaka K."/>
            <person name="Satoh M."/>
            <person name="Sonobe K."/>
            <person name="Ishii M."/>
            <person name="Ohtani R."/>
            <person name="Kanamori-Sato M."/>
            <person name="Honoki R."/>
            <person name="Miyazaki D."/>
            <person name="Mochizuki H."/>
            <person name="Umetsu J."/>
            <person name="Higashi K."/>
            <person name="Shibata D."/>
            <person name="Kamiya Y."/>
            <person name="Sato N."/>
            <person name="Nakamura Y."/>
            <person name="Tabata S."/>
            <person name="Ida S."/>
            <person name="Kurokawa K."/>
            <person name="Ohta H."/>
        </authorList>
    </citation>
    <scope>NUCLEOTIDE SEQUENCE [LARGE SCALE GENOMIC DNA]</scope>
    <source>
        <strain evidence="2 3">NIES-2285</strain>
    </source>
</reference>
<accession>A0A1Y1I7A8</accession>
<evidence type="ECO:0000313" key="3">
    <source>
        <dbReference type="Proteomes" id="UP000054558"/>
    </source>
</evidence>
<dbReference type="EMBL" id="DF237146">
    <property type="protein sequence ID" value="GAQ84606.1"/>
    <property type="molecule type" value="Genomic_DNA"/>
</dbReference>
<evidence type="ECO:0000313" key="2">
    <source>
        <dbReference type="EMBL" id="GAQ84606.1"/>
    </source>
</evidence>
<dbReference type="AlphaFoldDB" id="A0A1Y1I7A8"/>
<dbReference type="Proteomes" id="UP000054558">
    <property type="component" value="Unassembled WGS sequence"/>
</dbReference>
<evidence type="ECO:0000256" key="1">
    <source>
        <dbReference type="SAM" id="SignalP"/>
    </source>
</evidence>
<proteinExistence type="predicted"/>
<gene>
    <name evidence="2" type="ORF">KFL_001970070</name>
</gene>
<name>A0A1Y1I7A8_KLENI</name>
<protein>
    <submittedName>
        <fullName evidence="2">Uncharacterized protein</fullName>
    </submittedName>
</protein>
<keyword evidence="1" id="KW-0732">Signal</keyword>
<organism evidence="2 3">
    <name type="scientific">Klebsormidium nitens</name>
    <name type="common">Green alga</name>
    <name type="synonym">Ulothrix nitens</name>
    <dbReference type="NCBI Taxonomy" id="105231"/>
    <lineage>
        <taxon>Eukaryota</taxon>
        <taxon>Viridiplantae</taxon>
        <taxon>Streptophyta</taxon>
        <taxon>Klebsormidiophyceae</taxon>
        <taxon>Klebsormidiales</taxon>
        <taxon>Klebsormidiaceae</taxon>
        <taxon>Klebsormidium</taxon>
    </lineage>
</organism>
<feature type="signal peptide" evidence="1">
    <location>
        <begin position="1"/>
        <end position="20"/>
    </location>
</feature>